<evidence type="ECO:0000259" key="2">
    <source>
        <dbReference type="Pfam" id="PF22693"/>
    </source>
</evidence>
<dbReference type="RefSeq" id="XP_033382683.1">
    <property type="nucleotide sequence ID" value="XM_033532087.1"/>
</dbReference>
<feature type="compositionally biased region" description="Basic and acidic residues" evidence="1">
    <location>
        <begin position="516"/>
        <end position="534"/>
    </location>
</feature>
<proteinExistence type="predicted"/>
<evidence type="ECO:0000313" key="4">
    <source>
        <dbReference type="Proteomes" id="UP000799778"/>
    </source>
</evidence>
<evidence type="ECO:0000256" key="1">
    <source>
        <dbReference type="SAM" id="MobiDB-lite"/>
    </source>
</evidence>
<dbReference type="InterPro" id="IPR054586">
    <property type="entry name" value="MACPF_1_fungal"/>
</dbReference>
<evidence type="ECO:0000313" key="3">
    <source>
        <dbReference type="EMBL" id="KAF2014344.1"/>
    </source>
</evidence>
<feature type="compositionally biased region" description="Basic and acidic residues" evidence="1">
    <location>
        <begin position="871"/>
        <end position="903"/>
    </location>
</feature>
<feature type="region of interest" description="Disordered" evidence="1">
    <location>
        <begin position="1"/>
        <end position="99"/>
    </location>
</feature>
<feature type="region of interest" description="Disordered" evidence="1">
    <location>
        <begin position="357"/>
        <end position="378"/>
    </location>
</feature>
<reference evidence="3" key="1">
    <citation type="journal article" date="2020" name="Stud. Mycol.">
        <title>101 Dothideomycetes genomes: a test case for predicting lifestyles and emergence of pathogens.</title>
        <authorList>
            <person name="Haridas S."/>
            <person name="Albert R."/>
            <person name="Binder M."/>
            <person name="Bloem J."/>
            <person name="Labutti K."/>
            <person name="Salamov A."/>
            <person name="Andreopoulos B."/>
            <person name="Baker S."/>
            <person name="Barry K."/>
            <person name="Bills G."/>
            <person name="Bluhm B."/>
            <person name="Cannon C."/>
            <person name="Castanera R."/>
            <person name="Culley D."/>
            <person name="Daum C."/>
            <person name="Ezra D."/>
            <person name="Gonzalez J."/>
            <person name="Henrissat B."/>
            <person name="Kuo A."/>
            <person name="Liang C."/>
            <person name="Lipzen A."/>
            <person name="Lutzoni F."/>
            <person name="Magnuson J."/>
            <person name="Mondo S."/>
            <person name="Nolan M."/>
            <person name="Ohm R."/>
            <person name="Pangilinan J."/>
            <person name="Park H.-J."/>
            <person name="Ramirez L."/>
            <person name="Alfaro M."/>
            <person name="Sun H."/>
            <person name="Tritt A."/>
            <person name="Yoshinaga Y."/>
            <person name="Zwiers L.-H."/>
            <person name="Turgeon B."/>
            <person name="Goodwin S."/>
            <person name="Spatafora J."/>
            <person name="Crous P."/>
            <person name="Grigoriev I."/>
        </authorList>
    </citation>
    <scope>NUCLEOTIDE SEQUENCE</scope>
    <source>
        <strain evidence="3">CBS 175.79</strain>
    </source>
</reference>
<sequence>MEQAQAPVNNEGELGEAAQVQGEGQAQVQGEGQAQVQGEGQGQAQGEGQGVENAGNNDPQEEEVDLSVEANERGRKRKAAVPVDPRGPAGPPENTESLYGPRFSKVLKVTVLEPAKDETAKFTIGSTVATISIESLPNNPTLAAVRQHAAIQNSGLVDAHGKQSFCYSDGSAAGDGTYLVRYLNHEDEKDVTLHSQPQKAPQPAPEGGNEGQQEQKKPEEPKPLITRTLYIMLGKSKPKTVLSSLLEGKSFSIKIIRWDAGDNGSGTFVSRGTLLAKDLGEADPKTINLAALRIILSKNEIMSAYPSKHKFCTPTGVTVGKEETTFSEYLDIEESEVTKDTKIPAVTLYYKRPTSDNEPWKKPETDLTSGIGPYKEGGSKLTKSEEFFKGHKTADAFNKAASERAFKDDLINIDPTALSNLKFHAASTLDEQQWKQVITNCGLMYGWVVDKANNRIQQARKPAFQLRVKETRTIEELTPNFLKKPSKPKQSLPHTGINKKLPAGSIDDIVELSSKQNDERSREQAKREMDDSDRTAIGPNAYQPNSPEKAAEKKGATESAPAKTQLENVPILAIPKFQVSDNSRVEVTVSSHEFETSMAKNDFSSQTTEGSLSAGWGGYALKVGGGQSSSKSDAAKRTQNTYQKTLIASYLFPRADIILDPEDIEPTPELKLAIQRIAKTKSIVDMRYLISEFGHLFSARLTIGGRLQTTRIMNETSNISDQEQKEQLKNSFSVQVTTPYGGGGVKHEDETGKINQSNTAQKDKSERHVCEAVGGNTILASSPLVWALSVADPGNWRVINRDALSSMVDFIAQIPGYSSVKELFIQAVPTLSRYVDLGGMKEAKVRLRLAGNTTRLSKAYVKRVPKSKVEPDAKALEDTKESAPDAKTSEEAKKGTPDAKATDQAKQSTTTDKTPKDTKPKDTSPPASFLYSDDPLYYLGHIPETTIEPKMMVIKNMATDVWGEIIPGGNGKPLFSPARYRAPAILGYGGEDTDKLMEYNQEFMNTVWNIVAPFDETLSHGARVTLQTVPLEGTIEIPNPAKKAKPTTKVASEDKPAKPNAPSALGGNLDNIKLAEAPNGPATVEEIPDTIAVQASTSTPSSLAVFRNRQGVFLPAMTGSDELHYWRIAKVGAKRVGEKIQEGDQIRLCWLFKDQCTGFRDFSEDVFGRRRTQKPDDFDGEALFFKLPWPRFEQLQTADGEGTGINAMVLSSHPTMDVYWGEICNLPQLEQDGKGNGKTWYIHQDVSFFIDKVANNGRGDVDDGLVPTKEEKAKAEKNRKKTKQELLQEAASMGAEAKKLQQQQMQKLFEALLWLGQ</sequence>
<feature type="region of interest" description="Disordered" evidence="1">
    <location>
        <begin position="190"/>
        <end position="223"/>
    </location>
</feature>
<keyword evidence="4" id="KW-1185">Reference proteome</keyword>
<gene>
    <name evidence="3" type="ORF">BU24DRAFT_463141</name>
</gene>
<dbReference type="GeneID" id="54289484"/>
<feature type="compositionally biased region" description="Basic and acidic residues" evidence="1">
    <location>
        <begin position="913"/>
        <end position="922"/>
    </location>
</feature>
<dbReference type="EMBL" id="ML978070">
    <property type="protein sequence ID" value="KAF2014344.1"/>
    <property type="molecule type" value="Genomic_DNA"/>
</dbReference>
<feature type="compositionally biased region" description="Gly residues" evidence="1">
    <location>
        <begin position="39"/>
        <end position="49"/>
    </location>
</feature>
<protein>
    <recommendedName>
        <fullName evidence="2">MACPF-like domain-containing protein</fullName>
    </recommendedName>
</protein>
<name>A0A6A5XPS5_9PLEO</name>
<feature type="domain" description="MACPF-like" evidence="2">
    <location>
        <begin position="597"/>
        <end position="804"/>
    </location>
</feature>
<dbReference type="OrthoDB" id="3866630at2759"/>
<feature type="compositionally biased region" description="Low complexity" evidence="1">
    <location>
        <begin position="11"/>
        <end position="38"/>
    </location>
</feature>
<feature type="region of interest" description="Disordered" evidence="1">
    <location>
        <begin position="742"/>
        <end position="764"/>
    </location>
</feature>
<feature type="compositionally biased region" description="Basic and acidic residues" evidence="1">
    <location>
        <begin position="213"/>
        <end position="222"/>
    </location>
</feature>
<dbReference type="Pfam" id="PF22693">
    <property type="entry name" value="MACPF_1"/>
    <property type="match status" value="1"/>
</dbReference>
<feature type="region of interest" description="Disordered" evidence="1">
    <location>
        <begin position="1037"/>
        <end position="1074"/>
    </location>
</feature>
<dbReference type="Proteomes" id="UP000799778">
    <property type="component" value="Unassembled WGS sequence"/>
</dbReference>
<accession>A0A6A5XPS5</accession>
<organism evidence="3 4">
    <name type="scientific">Aaosphaeria arxii CBS 175.79</name>
    <dbReference type="NCBI Taxonomy" id="1450172"/>
    <lineage>
        <taxon>Eukaryota</taxon>
        <taxon>Fungi</taxon>
        <taxon>Dikarya</taxon>
        <taxon>Ascomycota</taxon>
        <taxon>Pezizomycotina</taxon>
        <taxon>Dothideomycetes</taxon>
        <taxon>Pleosporomycetidae</taxon>
        <taxon>Pleosporales</taxon>
        <taxon>Pleosporales incertae sedis</taxon>
        <taxon>Aaosphaeria</taxon>
    </lineage>
</organism>
<feature type="region of interest" description="Disordered" evidence="1">
    <location>
        <begin position="479"/>
        <end position="563"/>
    </location>
</feature>
<feature type="region of interest" description="Disordered" evidence="1">
    <location>
        <begin position="871"/>
        <end position="928"/>
    </location>
</feature>